<sequence>MSGTRALLIALVVTAAGVTGFTAPAAADARMSYYCNDEGMWSPVAWIPIHRSATVWSADCHMGVGANSNAVRALQRTLQYCYRIALTIDGDFGGNTRKALMRAQAVEGIPADGEYGPQTRRAIKHYPVKTSGDCNRVP</sequence>
<dbReference type="EMBL" id="VFPP01000001">
    <property type="protein sequence ID" value="TQM78990.1"/>
    <property type="molecule type" value="Genomic_DNA"/>
</dbReference>
<proteinExistence type="predicted"/>
<name>A0A543J842_9PSEU</name>
<comment type="caution">
    <text evidence="3">The sequence shown here is derived from an EMBL/GenBank/DDBJ whole genome shotgun (WGS) entry which is preliminary data.</text>
</comment>
<feature type="signal peptide" evidence="1">
    <location>
        <begin position="1"/>
        <end position="25"/>
    </location>
</feature>
<dbReference type="InterPro" id="IPR036365">
    <property type="entry name" value="PGBD-like_sf"/>
</dbReference>
<dbReference type="InterPro" id="IPR036366">
    <property type="entry name" value="PGBDSf"/>
</dbReference>
<keyword evidence="1" id="KW-0732">Signal</keyword>
<accession>A0A543J842</accession>
<dbReference type="Gene3D" id="1.10.101.10">
    <property type="entry name" value="PGBD-like superfamily/PGBD"/>
    <property type="match status" value="1"/>
</dbReference>
<dbReference type="InterPro" id="IPR002477">
    <property type="entry name" value="Peptidoglycan-bd-like"/>
</dbReference>
<evidence type="ECO:0000313" key="3">
    <source>
        <dbReference type="EMBL" id="TQM78990.1"/>
    </source>
</evidence>
<dbReference type="Proteomes" id="UP000316628">
    <property type="component" value="Unassembled WGS sequence"/>
</dbReference>
<evidence type="ECO:0000313" key="4">
    <source>
        <dbReference type="Proteomes" id="UP000316628"/>
    </source>
</evidence>
<dbReference type="Pfam" id="PF01471">
    <property type="entry name" value="PG_binding_1"/>
    <property type="match status" value="1"/>
</dbReference>
<keyword evidence="4" id="KW-1185">Reference proteome</keyword>
<feature type="chain" id="PRO_5022201230" evidence="1">
    <location>
        <begin position="26"/>
        <end position="138"/>
    </location>
</feature>
<dbReference type="OrthoDB" id="8887048at2"/>
<protein>
    <submittedName>
        <fullName evidence="3">Putative peptidoglycan binding protein</fullName>
    </submittedName>
</protein>
<reference evidence="3 4" key="1">
    <citation type="submission" date="2019-06" db="EMBL/GenBank/DDBJ databases">
        <title>Sequencing the genomes of 1000 actinobacteria strains.</title>
        <authorList>
            <person name="Klenk H.-P."/>
        </authorList>
    </citation>
    <scope>NUCLEOTIDE SEQUENCE [LARGE SCALE GENOMIC DNA]</scope>
    <source>
        <strain evidence="3 4">DSM 45456</strain>
    </source>
</reference>
<dbReference type="SUPFAM" id="SSF47090">
    <property type="entry name" value="PGBD-like"/>
    <property type="match status" value="1"/>
</dbReference>
<evidence type="ECO:0000259" key="2">
    <source>
        <dbReference type="Pfam" id="PF01471"/>
    </source>
</evidence>
<gene>
    <name evidence="3" type="ORF">FHX81_1282</name>
</gene>
<dbReference type="AlphaFoldDB" id="A0A543J842"/>
<evidence type="ECO:0000256" key="1">
    <source>
        <dbReference type="SAM" id="SignalP"/>
    </source>
</evidence>
<dbReference type="RefSeq" id="WP_141975964.1">
    <property type="nucleotide sequence ID" value="NZ_VFPP01000001.1"/>
</dbReference>
<organism evidence="3 4">
    <name type="scientific">Saccharothrix saharensis</name>
    <dbReference type="NCBI Taxonomy" id="571190"/>
    <lineage>
        <taxon>Bacteria</taxon>
        <taxon>Bacillati</taxon>
        <taxon>Actinomycetota</taxon>
        <taxon>Actinomycetes</taxon>
        <taxon>Pseudonocardiales</taxon>
        <taxon>Pseudonocardiaceae</taxon>
        <taxon>Saccharothrix</taxon>
    </lineage>
</organism>
<feature type="domain" description="Peptidoglycan binding-like" evidence="2">
    <location>
        <begin position="68"/>
        <end position="123"/>
    </location>
</feature>